<dbReference type="PANTHER" id="PTHR47245">
    <property type="entry name" value="PEPTIDYLPROLYL ISOMERASE"/>
    <property type="match status" value="1"/>
</dbReference>
<dbReference type="PANTHER" id="PTHR47245:SF2">
    <property type="entry name" value="PEPTIDYL-PROLYL CIS-TRANS ISOMERASE HP_0175-RELATED"/>
    <property type="match status" value="1"/>
</dbReference>
<dbReference type="SUPFAM" id="SSF109998">
    <property type="entry name" value="Triger factor/SurA peptide-binding domain-like"/>
    <property type="match status" value="1"/>
</dbReference>
<dbReference type="Gene3D" id="1.10.4030.10">
    <property type="entry name" value="Porin chaperone SurA, peptide-binding domain"/>
    <property type="match status" value="1"/>
</dbReference>
<dbReference type="SUPFAM" id="SSF54534">
    <property type="entry name" value="FKBP-like"/>
    <property type="match status" value="1"/>
</dbReference>
<dbReference type="InterPro" id="IPR027304">
    <property type="entry name" value="Trigger_fact/SurA_dom_sf"/>
</dbReference>
<dbReference type="InterPro" id="IPR046357">
    <property type="entry name" value="PPIase_dom_sf"/>
</dbReference>
<name>A0A382M5G1_9ZZZZ</name>
<organism evidence="2">
    <name type="scientific">marine metagenome</name>
    <dbReference type="NCBI Taxonomy" id="408172"/>
    <lineage>
        <taxon>unclassified sequences</taxon>
        <taxon>metagenomes</taxon>
        <taxon>ecological metagenomes</taxon>
    </lineage>
</organism>
<dbReference type="GO" id="GO:0003755">
    <property type="term" value="F:peptidyl-prolyl cis-trans isomerase activity"/>
    <property type="evidence" value="ECO:0007669"/>
    <property type="project" value="InterPro"/>
</dbReference>
<dbReference type="EMBL" id="UINC01091472">
    <property type="protein sequence ID" value="SVC44264.1"/>
    <property type="molecule type" value="Genomic_DNA"/>
</dbReference>
<feature type="non-terminal residue" evidence="2">
    <location>
        <position position="291"/>
    </location>
</feature>
<evidence type="ECO:0000313" key="2">
    <source>
        <dbReference type="EMBL" id="SVC44264.1"/>
    </source>
</evidence>
<feature type="domain" description="PpiC" evidence="1">
    <location>
        <begin position="140"/>
        <end position="241"/>
    </location>
</feature>
<proteinExistence type="predicted"/>
<dbReference type="PROSITE" id="PS50198">
    <property type="entry name" value="PPIC_PPIASE_2"/>
    <property type="match status" value="1"/>
</dbReference>
<dbReference type="InterPro" id="IPR000297">
    <property type="entry name" value="PPIase_PpiC"/>
</dbReference>
<sequence>MKSILKDPLIHFLLLGAVLFLLFRFTAEEGGERTINVDQEALLTFLQYRSITFDREYFESYLEGLEQDKLEELIAQYVREETMYQEALNLGLDEDDYNIRERLVQKLQFLAEGFQSTNAELTTEEIERYYQQNVSLYYVSPRITFTHVYFSSSDRGRDEAMQFAQNKLEELNTNGASFDEAVNHGDPFPYFVNYVEHTPSLVASHLGKNLAETLFKMTPDEHMWQGPHESPYGFHLIMVLRVQQGKQPELDEILERVKEDGRTERLRELTEAAITEMTANYKIEIDPSLKI</sequence>
<protein>
    <recommendedName>
        <fullName evidence="1">PpiC domain-containing protein</fullName>
    </recommendedName>
</protein>
<gene>
    <name evidence="2" type="ORF">METZ01_LOCUS297118</name>
</gene>
<feature type="non-terminal residue" evidence="2">
    <location>
        <position position="1"/>
    </location>
</feature>
<reference evidence="2" key="1">
    <citation type="submission" date="2018-05" db="EMBL/GenBank/DDBJ databases">
        <authorList>
            <person name="Lanie J.A."/>
            <person name="Ng W.-L."/>
            <person name="Kazmierczak K.M."/>
            <person name="Andrzejewski T.M."/>
            <person name="Davidsen T.M."/>
            <person name="Wayne K.J."/>
            <person name="Tettelin H."/>
            <person name="Glass J.I."/>
            <person name="Rusch D."/>
            <person name="Podicherti R."/>
            <person name="Tsui H.-C.T."/>
            <person name="Winkler M.E."/>
        </authorList>
    </citation>
    <scope>NUCLEOTIDE SEQUENCE</scope>
</reference>
<dbReference type="AlphaFoldDB" id="A0A382M5G1"/>
<dbReference type="Gene3D" id="3.10.50.40">
    <property type="match status" value="1"/>
</dbReference>
<evidence type="ECO:0000259" key="1">
    <source>
        <dbReference type="PROSITE" id="PS50198"/>
    </source>
</evidence>
<dbReference type="InterPro" id="IPR050245">
    <property type="entry name" value="PrsA_foldase"/>
</dbReference>
<dbReference type="Pfam" id="PF13145">
    <property type="entry name" value="Rotamase_2"/>
    <property type="match status" value="1"/>
</dbReference>
<accession>A0A382M5G1</accession>